<feature type="non-terminal residue" evidence="2">
    <location>
        <position position="265"/>
    </location>
</feature>
<comment type="caution">
    <text evidence="2">The sequence shown here is derived from an EMBL/GenBank/DDBJ whole genome shotgun (WGS) entry which is preliminary data.</text>
</comment>
<dbReference type="OrthoDB" id="2430494at2759"/>
<dbReference type="EMBL" id="QKYT01000673">
    <property type="protein sequence ID" value="RIA82356.1"/>
    <property type="molecule type" value="Genomic_DNA"/>
</dbReference>
<dbReference type="Pfam" id="PF03101">
    <property type="entry name" value="FAR1"/>
    <property type="match status" value="1"/>
</dbReference>
<sequence length="265" mass="30582">MECLYNNVQGKEFVAFEGETIEADEDFKDNEKSNMTMGPILGLELEGQDATKYPLLVQPIELSIGTRFNSWTIAKYYLKEYGRQKGFVVNRYRVEYHKSSDSNNHTVKKRTFACENAGKYKSNKTRLIEQQCNKGSKKTNCKWHINLSNPESSDFIHITFAHLEHNHTINADNTRFATSFRKFDNNIMAKIEHAVVYGHCDAHTIRNLLQPLFPDQLFLTQDLSNAIQKIKREKKVTGSDASQLLKFLLKKQKDEPTMVVQPLIN</sequence>
<evidence type="ECO:0000259" key="1">
    <source>
        <dbReference type="Pfam" id="PF03101"/>
    </source>
</evidence>
<organism evidence="2 3">
    <name type="scientific">Glomus cerebriforme</name>
    <dbReference type="NCBI Taxonomy" id="658196"/>
    <lineage>
        <taxon>Eukaryota</taxon>
        <taxon>Fungi</taxon>
        <taxon>Fungi incertae sedis</taxon>
        <taxon>Mucoromycota</taxon>
        <taxon>Glomeromycotina</taxon>
        <taxon>Glomeromycetes</taxon>
        <taxon>Glomerales</taxon>
        <taxon>Glomeraceae</taxon>
        <taxon>Glomus</taxon>
    </lineage>
</organism>
<gene>
    <name evidence="2" type="ORF">C1645_835478</name>
</gene>
<proteinExistence type="predicted"/>
<dbReference type="PANTHER" id="PTHR47718">
    <property type="entry name" value="OS01G0519700 PROTEIN"/>
    <property type="match status" value="1"/>
</dbReference>
<evidence type="ECO:0000313" key="3">
    <source>
        <dbReference type="Proteomes" id="UP000265703"/>
    </source>
</evidence>
<protein>
    <recommendedName>
        <fullName evidence="1">FAR1 domain-containing protein</fullName>
    </recommendedName>
</protein>
<dbReference type="Proteomes" id="UP000265703">
    <property type="component" value="Unassembled WGS sequence"/>
</dbReference>
<dbReference type="STRING" id="658196.A0A397SCB4"/>
<feature type="domain" description="FAR1" evidence="1">
    <location>
        <begin position="77"/>
        <end position="170"/>
    </location>
</feature>
<evidence type="ECO:0000313" key="2">
    <source>
        <dbReference type="EMBL" id="RIA82356.1"/>
    </source>
</evidence>
<reference evidence="2 3" key="1">
    <citation type="submission" date="2018-06" db="EMBL/GenBank/DDBJ databases">
        <title>Comparative genomics reveals the genomic features of Rhizophagus irregularis, R. cerebriforme, R. diaphanum and Gigaspora rosea, and their symbiotic lifestyle signature.</title>
        <authorList>
            <person name="Morin E."/>
            <person name="San Clemente H."/>
            <person name="Chen E.C.H."/>
            <person name="De La Providencia I."/>
            <person name="Hainaut M."/>
            <person name="Kuo A."/>
            <person name="Kohler A."/>
            <person name="Murat C."/>
            <person name="Tang N."/>
            <person name="Roy S."/>
            <person name="Loubradou J."/>
            <person name="Henrissat B."/>
            <person name="Grigoriev I.V."/>
            <person name="Corradi N."/>
            <person name="Roux C."/>
            <person name="Martin F.M."/>
        </authorList>
    </citation>
    <scope>NUCLEOTIDE SEQUENCE [LARGE SCALE GENOMIC DNA]</scope>
    <source>
        <strain evidence="2 3">DAOM 227022</strain>
    </source>
</reference>
<dbReference type="InterPro" id="IPR004330">
    <property type="entry name" value="FAR1_DNA_bnd_dom"/>
</dbReference>
<name>A0A397SCB4_9GLOM</name>
<accession>A0A397SCB4</accession>
<keyword evidence="3" id="KW-1185">Reference proteome</keyword>
<dbReference type="AlphaFoldDB" id="A0A397SCB4"/>